<feature type="transmembrane region" description="Helical" evidence="1">
    <location>
        <begin position="115"/>
        <end position="143"/>
    </location>
</feature>
<keyword evidence="1" id="KW-0472">Membrane</keyword>
<accession>A0A7C9EMW5</accession>
<proteinExistence type="predicted"/>
<evidence type="ECO:0000256" key="1">
    <source>
        <dbReference type="SAM" id="Phobius"/>
    </source>
</evidence>
<evidence type="ECO:0000313" key="2">
    <source>
        <dbReference type="EMBL" id="MBA4672482.1"/>
    </source>
</evidence>
<reference evidence="2" key="1">
    <citation type="journal article" date="2013" name="J. Plant Res.">
        <title>Effect of fungi and light on seed germination of three Opuntia species from semiarid lands of central Mexico.</title>
        <authorList>
            <person name="Delgado-Sanchez P."/>
            <person name="Jimenez-Bremont J.F."/>
            <person name="Guerrero-Gonzalez Mde L."/>
            <person name="Flores J."/>
        </authorList>
    </citation>
    <scope>NUCLEOTIDE SEQUENCE</scope>
    <source>
        <tissue evidence="2">Cladode</tissue>
    </source>
</reference>
<keyword evidence="1" id="KW-0812">Transmembrane</keyword>
<reference evidence="2" key="2">
    <citation type="submission" date="2020-07" db="EMBL/GenBank/DDBJ databases">
        <authorList>
            <person name="Vera ALvarez R."/>
            <person name="Arias-Moreno D.M."/>
            <person name="Jimenez-Jacinto V."/>
            <person name="Jimenez-Bremont J.F."/>
            <person name="Swaminathan K."/>
            <person name="Moose S.P."/>
            <person name="Guerrero-Gonzalez M.L."/>
            <person name="Marino-Ramirez L."/>
            <person name="Landsman D."/>
            <person name="Rodriguez-Kessler M."/>
            <person name="Delgado-Sanchez P."/>
        </authorList>
    </citation>
    <scope>NUCLEOTIDE SEQUENCE</scope>
    <source>
        <tissue evidence="2">Cladode</tissue>
    </source>
</reference>
<name>A0A7C9EMW5_OPUST</name>
<organism evidence="2">
    <name type="scientific">Opuntia streptacantha</name>
    <name type="common">Prickly pear cactus</name>
    <name type="synonym">Opuntia cardona</name>
    <dbReference type="NCBI Taxonomy" id="393608"/>
    <lineage>
        <taxon>Eukaryota</taxon>
        <taxon>Viridiplantae</taxon>
        <taxon>Streptophyta</taxon>
        <taxon>Embryophyta</taxon>
        <taxon>Tracheophyta</taxon>
        <taxon>Spermatophyta</taxon>
        <taxon>Magnoliopsida</taxon>
        <taxon>eudicotyledons</taxon>
        <taxon>Gunneridae</taxon>
        <taxon>Pentapetalae</taxon>
        <taxon>Caryophyllales</taxon>
        <taxon>Cactineae</taxon>
        <taxon>Cactaceae</taxon>
        <taxon>Opuntioideae</taxon>
        <taxon>Opuntia</taxon>
    </lineage>
</organism>
<keyword evidence="1" id="KW-1133">Transmembrane helix</keyword>
<dbReference type="AlphaFoldDB" id="A0A7C9EMW5"/>
<sequence length="148" mass="16880">MQSIEHLACLLLGPFRLILKHCNKERWALLGSQIHKSKYSSSNTLLLEESEYLDICQAMLMMRKVSVFVYSSGRVLYRSFCRSPSSSRKLPSLSSLSFLLIPFHPIALYSSSCLWFSALAFFFLPFCFPAVAFLWGMGIGLYWSLPFG</sequence>
<dbReference type="EMBL" id="GISG01255325">
    <property type="protein sequence ID" value="MBA4672482.1"/>
    <property type="molecule type" value="Transcribed_RNA"/>
</dbReference>
<protein>
    <submittedName>
        <fullName evidence="2">Uncharacterized protein</fullName>
    </submittedName>
</protein>